<dbReference type="PANTHER" id="PTHR31642">
    <property type="entry name" value="TRICHOTHECENE 3-O-ACETYLTRANSFERASE"/>
    <property type="match status" value="1"/>
</dbReference>
<evidence type="ECO:0000313" key="5">
    <source>
        <dbReference type="Proteomes" id="UP001064489"/>
    </source>
</evidence>
<dbReference type="EMBL" id="JAJSOW010000102">
    <property type="protein sequence ID" value="KAI9176586.1"/>
    <property type="molecule type" value="Genomic_DNA"/>
</dbReference>
<reference evidence="4" key="2">
    <citation type="submission" date="2023-02" db="EMBL/GenBank/DDBJ databases">
        <authorList>
            <person name="Swenson N.G."/>
            <person name="Wegrzyn J.L."/>
            <person name="Mcevoy S.L."/>
        </authorList>
    </citation>
    <scope>NUCLEOTIDE SEQUENCE</scope>
    <source>
        <strain evidence="4">91603</strain>
        <tissue evidence="4">Leaf</tissue>
    </source>
</reference>
<dbReference type="Gene3D" id="2.60.40.1360">
    <property type="match status" value="2"/>
</dbReference>
<dbReference type="SUPFAM" id="SSF74650">
    <property type="entry name" value="Galactose mutarotase-like"/>
    <property type="match status" value="1"/>
</dbReference>
<dbReference type="Proteomes" id="UP001064489">
    <property type="component" value="Chromosome 5"/>
</dbReference>
<evidence type="ECO:0000256" key="2">
    <source>
        <dbReference type="ARBA" id="ARBA00022679"/>
    </source>
</evidence>
<evidence type="ECO:0000313" key="4">
    <source>
        <dbReference type="EMBL" id="KAI9176586.1"/>
    </source>
</evidence>
<dbReference type="Pfam" id="PF02458">
    <property type="entry name" value="Transferase"/>
    <property type="match status" value="1"/>
</dbReference>
<dbReference type="AlphaFoldDB" id="A0AAD5ITX3"/>
<evidence type="ECO:0000256" key="3">
    <source>
        <dbReference type="ARBA" id="ARBA00023315"/>
    </source>
</evidence>
<dbReference type="PANTHER" id="PTHR31642:SF11">
    <property type="entry name" value="SHIKIMATE O-HYDROXYCINNAMOYLTRANSFERASE"/>
    <property type="match status" value="1"/>
</dbReference>
<reference evidence="4" key="1">
    <citation type="journal article" date="2022" name="Plant J.">
        <title>Strategies of tolerance reflected in two North American maple genomes.</title>
        <authorList>
            <person name="McEvoy S.L."/>
            <person name="Sezen U.U."/>
            <person name="Trouern-Trend A."/>
            <person name="McMahon S.M."/>
            <person name="Schaberg P.G."/>
            <person name="Yang J."/>
            <person name="Wegrzyn J.L."/>
            <person name="Swenson N.G."/>
        </authorList>
    </citation>
    <scope>NUCLEOTIDE SEQUENCE</scope>
    <source>
        <strain evidence="4">91603</strain>
    </source>
</reference>
<keyword evidence="2" id="KW-0808">Transferase</keyword>
<organism evidence="4 5">
    <name type="scientific">Acer negundo</name>
    <name type="common">Box elder</name>
    <dbReference type="NCBI Taxonomy" id="4023"/>
    <lineage>
        <taxon>Eukaryota</taxon>
        <taxon>Viridiplantae</taxon>
        <taxon>Streptophyta</taxon>
        <taxon>Embryophyta</taxon>
        <taxon>Tracheophyta</taxon>
        <taxon>Spermatophyta</taxon>
        <taxon>Magnoliopsida</taxon>
        <taxon>eudicotyledons</taxon>
        <taxon>Gunneridae</taxon>
        <taxon>Pentapetalae</taxon>
        <taxon>rosids</taxon>
        <taxon>malvids</taxon>
        <taxon>Sapindales</taxon>
        <taxon>Sapindaceae</taxon>
        <taxon>Hippocastanoideae</taxon>
        <taxon>Acereae</taxon>
        <taxon>Acer</taxon>
    </lineage>
</organism>
<dbReference type="GO" id="GO:0005975">
    <property type="term" value="P:carbohydrate metabolic process"/>
    <property type="evidence" value="ECO:0007669"/>
    <property type="project" value="InterPro"/>
</dbReference>
<dbReference type="SUPFAM" id="SSF52777">
    <property type="entry name" value="CoA-dependent acyltransferases"/>
    <property type="match status" value="2"/>
</dbReference>
<protein>
    <submittedName>
        <fullName evidence="4">Uncharacterized protein</fullName>
    </submittedName>
</protein>
<dbReference type="InterPro" id="IPR023213">
    <property type="entry name" value="CAT-like_dom_sf"/>
</dbReference>
<dbReference type="GO" id="GO:0030246">
    <property type="term" value="F:carbohydrate binding"/>
    <property type="evidence" value="ECO:0007669"/>
    <property type="project" value="InterPro"/>
</dbReference>
<dbReference type="Gene3D" id="3.30.559.10">
    <property type="entry name" value="Chloramphenicol acetyltransferase-like domain"/>
    <property type="match status" value="2"/>
</dbReference>
<comment type="caution">
    <text evidence="4">The sequence shown here is derived from an EMBL/GenBank/DDBJ whole genome shotgun (WGS) entry which is preliminary data.</text>
</comment>
<evidence type="ECO:0000256" key="1">
    <source>
        <dbReference type="ARBA" id="ARBA00009861"/>
    </source>
</evidence>
<keyword evidence="3" id="KW-0012">Acyltransferase</keyword>
<dbReference type="InterPro" id="IPR011013">
    <property type="entry name" value="Gal_mutarotase_sf_dom"/>
</dbReference>
<dbReference type="InterPro" id="IPR050317">
    <property type="entry name" value="Plant_Fungal_Acyltransferase"/>
</dbReference>
<accession>A0AAD5ITX3</accession>
<gene>
    <name evidence="4" type="ORF">LWI28_004638</name>
</gene>
<dbReference type="GO" id="GO:0016747">
    <property type="term" value="F:acyltransferase activity, transferring groups other than amino-acyl groups"/>
    <property type="evidence" value="ECO:0007669"/>
    <property type="project" value="TreeGrafter"/>
</dbReference>
<sequence>MKINIKESSTVVAAQDTPKQSLWASNIDLLMFRAHTPRLFFYKPTTSSINGNLLKEALSKALVLFYPLAGRLGYDENGRIEIQCNGKGVLFVEAHTDSSFHHLNDFTPTSHFSQLLPKPDYSAHISSYPLLLVQVTYFKCGGIVLGVGLHHILADGASTFNFINTWASITRGITPSITPFHDRTLLRARVPPRPTFHHIEYDPSPSMNNNNINTGQPVSVAILKITLEHLKTLKTKSRTTCYTTYEVLAAHIWRCTCKARGLANNQETKLYIPVDGRSRLNPQLRPGYFGNVIFSATSIALSGDLQSETLMDTVERVHKAVQRMDDDYLRSAIDYIEMHPDKSSLTRGGHTFKSPNLNINNWSRFPIQDADFGCGPPNFMGGACGFPEEGAFFFQEGDNWMISHVSTFSWIDPSYSLLDNVALLTLEELDDGKVLLRLAHLYEIGKVIKMSLSANQQRTKKKKRLVWKVEGISSKEESKLVRGGLVDPTKLIVELAPMEIYTFVIDFHHESRRRVFIA</sequence>
<name>A0AAD5ITX3_ACENE</name>
<comment type="similarity">
    <text evidence="1">Belongs to the plant acyltransferase family.</text>
</comment>
<keyword evidence="5" id="KW-1185">Reference proteome</keyword>
<proteinExistence type="inferred from homology"/>